<feature type="domain" description="DUF2249" evidence="1">
    <location>
        <begin position="8"/>
        <end position="76"/>
    </location>
</feature>
<dbReference type="AlphaFoldDB" id="A0A6F9E4E3"/>
<sequence>MENCYAAVLDVRRFAPTDKHRTIFFVWEALPPGEQLLLINDHDPKPLYYQFAAEQTNRFDWNYVEEGPTEWRVQLGKR</sequence>
<dbReference type="Proteomes" id="UP000502196">
    <property type="component" value="Chromosome"/>
</dbReference>
<dbReference type="Pfam" id="PF10006">
    <property type="entry name" value="DUF2249"/>
    <property type="match status" value="1"/>
</dbReference>
<name>A0A6F9E4E3_9BACL</name>
<reference evidence="2 3" key="1">
    <citation type="submission" date="2020-04" db="EMBL/GenBank/DDBJ databases">
        <authorList>
            <person name="Hogendoorn C."/>
        </authorList>
    </citation>
    <scope>NUCLEOTIDE SEQUENCE [LARGE SCALE GENOMIC DNA]</scope>
    <source>
        <strain evidence="2">COOX1</strain>
    </source>
</reference>
<gene>
    <name evidence="2" type="ORF">COOX1_0875</name>
</gene>
<dbReference type="InterPro" id="IPR018720">
    <property type="entry name" value="DUF2249"/>
</dbReference>
<dbReference type="RefSeq" id="WP_170085039.1">
    <property type="nucleotide sequence ID" value="NZ_CP047972.1"/>
</dbReference>
<dbReference type="EMBL" id="LR792683">
    <property type="protein sequence ID" value="CAB3391365.1"/>
    <property type="molecule type" value="Genomic_DNA"/>
</dbReference>
<evidence type="ECO:0000313" key="2">
    <source>
        <dbReference type="EMBL" id="CAB3391365.1"/>
    </source>
</evidence>
<accession>A0A6F9E4E3</accession>
<evidence type="ECO:0000313" key="3">
    <source>
        <dbReference type="Proteomes" id="UP000502196"/>
    </source>
</evidence>
<organism evidence="2 3">
    <name type="scientific">Kyrpidia spormannii</name>
    <dbReference type="NCBI Taxonomy" id="2055160"/>
    <lineage>
        <taxon>Bacteria</taxon>
        <taxon>Bacillati</taxon>
        <taxon>Bacillota</taxon>
        <taxon>Bacilli</taxon>
        <taxon>Bacillales</taxon>
        <taxon>Alicyclobacillaceae</taxon>
        <taxon>Kyrpidia</taxon>
    </lineage>
</organism>
<protein>
    <submittedName>
        <fullName evidence="2">Hemerythrin</fullName>
    </submittedName>
</protein>
<proteinExistence type="predicted"/>
<evidence type="ECO:0000259" key="1">
    <source>
        <dbReference type="Pfam" id="PF10006"/>
    </source>
</evidence>